<comment type="subcellular location">
    <subcellularLocation>
        <location evidence="1">Nucleus</location>
    </subcellularLocation>
</comment>
<proteinExistence type="predicted"/>
<gene>
    <name evidence="5" type="ORF">CU098_009880</name>
</gene>
<dbReference type="InterPro" id="IPR011993">
    <property type="entry name" value="PH-like_dom_sf"/>
</dbReference>
<dbReference type="InterPro" id="IPR000156">
    <property type="entry name" value="Ran_bind_dom"/>
</dbReference>
<evidence type="ECO:0000256" key="2">
    <source>
        <dbReference type="ARBA" id="ARBA00023242"/>
    </source>
</evidence>
<dbReference type="OrthoDB" id="185618at2759"/>
<dbReference type="PROSITE" id="PS50196">
    <property type="entry name" value="RANBD1"/>
    <property type="match status" value="1"/>
</dbReference>
<dbReference type="SUPFAM" id="SSF50729">
    <property type="entry name" value="PH domain-like"/>
    <property type="match status" value="1"/>
</dbReference>
<evidence type="ECO:0000256" key="1">
    <source>
        <dbReference type="ARBA" id="ARBA00004123"/>
    </source>
</evidence>
<evidence type="ECO:0000259" key="4">
    <source>
        <dbReference type="PROSITE" id="PS50196"/>
    </source>
</evidence>
<comment type="caution">
    <text evidence="5">The sequence shown here is derived from an EMBL/GenBank/DDBJ whole genome shotgun (WGS) entry which is preliminary data.</text>
</comment>
<feature type="region of interest" description="Disordered" evidence="3">
    <location>
        <begin position="27"/>
        <end position="162"/>
    </location>
</feature>
<evidence type="ECO:0000313" key="6">
    <source>
        <dbReference type="Proteomes" id="UP000253551"/>
    </source>
</evidence>
<dbReference type="Gene3D" id="2.30.29.30">
    <property type="entry name" value="Pleckstrin-homology domain (PH domain)/Phosphotyrosine-binding domain (PTB)"/>
    <property type="match status" value="1"/>
</dbReference>
<feature type="compositionally biased region" description="Basic and acidic residues" evidence="3">
    <location>
        <begin position="134"/>
        <end position="147"/>
    </location>
</feature>
<dbReference type="SMART" id="SM00160">
    <property type="entry name" value="RanBD"/>
    <property type="match status" value="1"/>
</dbReference>
<dbReference type="Proteomes" id="UP000253551">
    <property type="component" value="Unassembled WGS sequence"/>
</dbReference>
<feature type="compositionally biased region" description="Acidic residues" evidence="3">
    <location>
        <begin position="119"/>
        <end position="133"/>
    </location>
</feature>
<dbReference type="STRING" id="4846.A0A367K311"/>
<sequence length="368" mass="40179">MSSPPDSITDIGMPSCLYDPLLTITSDDAGLNKKRGRATSVEPTADQPISQDTAQEPVLSTVPKKTKRDDEESGTTVSTIRKNMKDMSTTDKTVSESSSTENSPKNTHAFAKFAGKQQDDDDWGEFAEEDEEEEKKKEEPKQDDKPKYTFGASSGFGSKGWATTHQTVPVKSTLGGFGSFGGFKKEAQEKEPSFSAFAKTTVSPFANVAAAVNVNALSTDKPQTQEEEGSTGFGGSVKTKVPGVKPTEVKTGEEDEQTIYQTKAKLLVLDNNNWKERGVGTFRINMKEDKARLVMRTDSVYRLILNLGLFKGMKVCMMQDKFVRFAGFETETKEDGTTDTKLVSFALKLSNAGVAKETCDQITACLPE</sequence>
<dbReference type="Pfam" id="PF00638">
    <property type="entry name" value="Ran_BP1"/>
    <property type="match status" value="1"/>
</dbReference>
<feature type="compositionally biased region" description="Polar residues" evidence="3">
    <location>
        <begin position="90"/>
        <end position="106"/>
    </location>
</feature>
<keyword evidence="6" id="KW-1185">Reference proteome</keyword>
<keyword evidence="2" id="KW-0539">Nucleus</keyword>
<organism evidence="5 6">
    <name type="scientific">Rhizopus stolonifer</name>
    <name type="common">Rhizopus nigricans</name>
    <dbReference type="NCBI Taxonomy" id="4846"/>
    <lineage>
        <taxon>Eukaryota</taxon>
        <taxon>Fungi</taxon>
        <taxon>Fungi incertae sedis</taxon>
        <taxon>Mucoromycota</taxon>
        <taxon>Mucoromycotina</taxon>
        <taxon>Mucoromycetes</taxon>
        <taxon>Mucorales</taxon>
        <taxon>Mucorineae</taxon>
        <taxon>Rhizopodaceae</taxon>
        <taxon>Rhizopus</taxon>
    </lineage>
</organism>
<dbReference type="InterPro" id="IPR045255">
    <property type="entry name" value="RanBP1-like"/>
</dbReference>
<name>A0A367K311_RHIST</name>
<dbReference type="PANTHER" id="PTHR23138:SF142">
    <property type="entry name" value="RAN-BINDING PROTEIN 3B-RELATED"/>
    <property type="match status" value="1"/>
</dbReference>
<protein>
    <recommendedName>
        <fullName evidence="4">RanBD1 domain-containing protein</fullName>
    </recommendedName>
</protein>
<dbReference type="AlphaFoldDB" id="A0A367K311"/>
<evidence type="ECO:0000256" key="3">
    <source>
        <dbReference type="SAM" id="MobiDB-lite"/>
    </source>
</evidence>
<evidence type="ECO:0000313" key="5">
    <source>
        <dbReference type="EMBL" id="RCH96550.1"/>
    </source>
</evidence>
<dbReference type="EMBL" id="PJQM01002293">
    <property type="protein sequence ID" value="RCH96550.1"/>
    <property type="molecule type" value="Genomic_DNA"/>
</dbReference>
<reference evidence="5 6" key="1">
    <citation type="journal article" date="2018" name="G3 (Bethesda)">
        <title>Phylogenetic and Phylogenomic Definition of Rhizopus Species.</title>
        <authorList>
            <person name="Gryganskyi A.P."/>
            <person name="Golan J."/>
            <person name="Dolatabadi S."/>
            <person name="Mondo S."/>
            <person name="Robb S."/>
            <person name="Idnurm A."/>
            <person name="Muszewska A."/>
            <person name="Steczkiewicz K."/>
            <person name="Masonjones S."/>
            <person name="Liao H.L."/>
            <person name="Gajdeczka M.T."/>
            <person name="Anike F."/>
            <person name="Vuek A."/>
            <person name="Anishchenko I.M."/>
            <person name="Voigt K."/>
            <person name="de Hoog G.S."/>
            <person name="Smith M.E."/>
            <person name="Heitman J."/>
            <person name="Vilgalys R."/>
            <person name="Stajich J.E."/>
        </authorList>
    </citation>
    <scope>NUCLEOTIDE SEQUENCE [LARGE SCALE GENOMIC DNA]</scope>
    <source>
        <strain evidence="5 6">LSU 92-RS-03</strain>
    </source>
</reference>
<accession>A0A367K311</accession>
<feature type="compositionally biased region" description="Polar residues" evidence="3">
    <location>
        <begin position="151"/>
        <end position="162"/>
    </location>
</feature>
<feature type="region of interest" description="Disordered" evidence="3">
    <location>
        <begin position="219"/>
        <end position="255"/>
    </location>
</feature>
<dbReference type="GO" id="GO:0005634">
    <property type="term" value="C:nucleus"/>
    <property type="evidence" value="ECO:0007669"/>
    <property type="project" value="UniProtKB-SubCell"/>
</dbReference>
<dbReference type="PANTHER" id="PTHR23138">
    <property type="entry name" value="RAN BINDING PROTEIN"/>
    <property type="match status" value="1"/>
</dbReference>
<feature type="domain" description="RanBD1" evidence="4">
    <location>
        <begin position="236"/>
        <end position="368"/>
    </location>
</feature>